<dbReference type="PANTHER" id="PTHR11802">
    <property type="entry name" value="SERINE PROTEASE FAMILY S10 SERINE CARBOXYPEPTIDASE"/>
    <property type="match status" value="1"/>
</dbReference>
<name>A0A1D6J7K3_MAIZE</name>
<dbReference type="FunFam" id="3.40.50.1820:FF:000542">
    <property type="entry name" value="Serine carboxypeptidase1"/>
    <property type="match status" value="1"/>
</dbReference>
<keyword evidence="2" id="KW-0378">Hydrolase</keyword>
<reference evidence="2" key="1">
    <citation type="submission" date="2015-12" db="EMBL/GenBank/DDBJ databases">
        <title>Update maize B73 reference genome by single molecule sequencing technologies.</title>
        <authorList>
            <consortium name="Maize Genome Sequencing Project"/>
            <person name="Ware D."/>
        </authorList>
    </citation>
    <scope>NUCLEOTIDE SEQUENCE</scope>
    <source>
        <tissue evidence="2">Seedling</tissue>
    </source>
</reference>
<gene>
    <name evidence="2" type="ORF">ZEAMMB73_Zm00001d025526</name>
</gene>
<proteinExistence type="inferred from homology"/>
<dbReference type="InterPro" id="IPR029058">
    <property type="entry name" value="AB_hydrolase_fold"/>
</dbReference>
<protein>
    <submittedName>
        <fullName evidence="2">Serine carboxypeptidase1</fullName>
    </submittedName>
</protein>
<dbReference type="GO" id="GO:0004185">
    <property type="term" value="F:serine-type carboxypeptidase activity"/>
    <property type="evidence" value="ECO:0007669"/>
    <property type="project" value="InterPro"/>
</dbReference>
<comment type="similarity">
    <text evidence="1">Belongs to the peptidase S10 family.</text>
</comment>
<dbReference type="Pfam" id="PF00450">
    <property type="entry name" value="Peptidase_S10"/>
    <property type="match status" value="1"/>
</dbReference>
<keyword evidence="2" id="KW-0645">Protease</keyword>
<organism evidence="2">
    <name type="scientific">Zea mays</name>
    <name type="common">Maize</name>
    <dbReference type="NCBI Taxonomy" id="4577"/>
    <lineage>
        <taxon>Eukaryota</taxon>
        <taxon>Viridiplantae</taxon>
        <taxon>Streptophyta</taxon>
        <taxon>Embryophyta</taxon>
        <taxon>Tracheophyta</taxon>
        <taxon>Spermatophyta</taxon>
        <taxon>Magnoliopsida</taxon>
        <taxon>Liliopsida</taxon>
        <taxon>Poales</taxon>
        <taxon>Poaceae</taxon>
        <taxon>PACMAD clade</taxon>
        <taxon>Panicoideae</taxon>
        <taxon>Andropogonodae</taxon>
        <taxon>Andropogoneae</taxon>
        <taxon>Tripsacinae</taxon>
        <taxon>Zea</taxon>
    </lineage>
</organism>
<dbReference type="EMBL" id="CM000786">
    <property type="protein sequence ID" value="AQK43901.1"/>
    <property type="molecule type" value="Genomic_DNA"/>
</dbReference>
<dbReference type="InterPro" id="IPR001563">
    <property type="entry name" value="Peptidase_S10"/>
</dbReference>
<accession>A0A1D6J7K3</accession>
<dbReference type="AlphaFoldDB" id="A0A1D6J7K3"/>
<dbReference type="Gene3D" id="3.40.50.1820">
    <property type="entry name" value="alpha/beta hydrolase"/>
    <property type="match status" value="1"/>
</dbReference>
<dbReference type="GO" id="GO:0006508">
    <property type="term" value="P:proteolysis"/>
    <property type="evidence" value="ECO:0007669"/>
    <property type="project" value="InterPro"/>
</dbReference>
<evidence type="ECO:0000313" key="2">
    <source>
        <dbReference type="EMBL" id="AQK43901.1"/>
    </source>
</evidence>
<evidence type="ECO:0000256" key="1">
    <source>
        <dbReference type="ARBA" id="ARBA00009431"/>
    </source>
</evidence>
<dbReference type="ExpressionAtlas" id="A0A1D6J7K3">
    <property type="expression patterns" value="baseline and differential"/>
</dbReference>
<dbReference type="PANTHER" id="PTHR11802:SF204">
    <property type="entry name" value="OS11G0460800 PROTEIN"/>
    <property type="match status" value="1"/>
</dbReference>
<keyword evidence="2" id="KW-0121">Carboxypeptidase</keyword>
<sequence length="361" mass="40062">MPNGGGKRWLLLLPLSRWVLLLGSLQLPAVGGSGHVVTRMRGFDGPLPFYLETGYVEVDEQQGVQLFYYFVRSERDPYEDPLLLWLSGGPGCSGISGLAYEIGPLKFDARGQGEFPTLLYRPETWTKVSNIIFVDSPVGTGFSYAKSEEGLETGDTKQVKQLVIFLRKWLQDHPRFVMNPLYIAGDSYSGLIIPTLALEIDRSIELGEKIFSGLKGYIAGNPLTGGQFDTDSQIPYFHAMGLVSDELYKNARENCGGKYSAPLNAVCAEAVQAINNEALYILSYAWGNDDTVQESLGIRKGTIGAWKRYSHALPYNYDIQSVVDYHSRLATKGYRALIYRAATTMLLYPMLAHKHGLDTST</sequence>
<dbReference type="PRINTS" id="PR00724">
    <property type="entry name" value="CRBOXYPTASEC"/>
</dbReference>
<dbReference type="SUPFAM" id="SSF53474">
    <property type="entry name" value="alpha/beta-Hydrolases"/>
    <property type="match status" value="1"/>
</dbReference>